<reference evidence="1 2" key="1">
    <citation type="submission" date="2018-08" db="EMBL/GenBank/DDBJ databases">
        <title>A genome reference for cultivated species of the human gut microbiota.</title>
        <authorList>
            <person name="Zou Y."/>
            <person name="Xue W."/>
            <person name="Luo G."/>
        </authorList>
    </citation>
    <scope>NUCLEOTIDE SEQUENCE [LARGE SCALE GENOMIC DNA]</scope>
    <source>
        <strain evidence="1 2">AF14-26</strain>
    </source>
</reference>
<dbReference type="AlphaFoldDB" id="A0A412YKB6"/>
<sequence>MYRQRYVFYSIQDQDICIIFIRDKEWAIDSHKLSFDLLGNRLNNPSGGDPEKHTKITNEKLYLLGNKQNDWIITIFEWKELFDRL</sequence>
<comment type="caution">
    <text evidence="1">The sequence shown here is derived from an EMBL/GenBank/DDBJ whole genome shotgun (WGS) entry which is preliminary data.</text>
</comment>
<organism evidence="1 2">
    <name type="scientific">Bacteroides fragilis</name>
    <dbReference type="NCBI Taxonomy" id="817"/>
    <lineage>
        <taxon>Bacteria</taxon>
        <taxon>Pseudomonadati</taxon>
        <taxon>Bacteroidota</taxon>
        <taxon>Bacteroidia</taxon>
        <taxon>Bacteroidales</taxon>
        <taxon>Bacteroidaceae</taxon>
        <taxon>Bacteroides</taxon>
    </lineage>
</organism>
<evidence type="ECO:0000313" key="1">
    <source>
        <dbReference type="EMBL" id="RGV57863.1"/>
    </source>
</evidence>
<evidence type="ECO:0000313" key="2">
    <source>
        <dbReference type="Proteomes" id="UP000286270"/>
    </source>
</evidence>
<proteinExistence type="predicted"/>
<gene>
    <name evidence="1" type="ORF">DWW08_05725</name>
</gene>
<dbReference type="EMBL" id="QRZH01000003">
    <property type="protein sequence ID" value="RGV57863.1"/>
    <property type="molecule type" value="Genomic_DNA"/>
</dbReference>
<name>A0A412YKB6_BACFG</name>
<accession>A0A412YKB6</accession>
<dbReference type="Proteomes" id="UP000286270">
    <property type="component" value="Unassembled WGS sequence"/>
</dbReference>
<protein>
    <submittedName>
        <fullName evidence="1">Uncharacterized protein</fullName>
    </submittedName>
</protein>